<comment type="similarity">
    <text evidence="1 3">Belongs to the short-chain dehydrogenases/reductases (SDR) family.</text>
</comment>
<dbReference type="PRINTS" id="PR00081">
    <property type="entry name" value="GDHRDH"/>
</dbReference>
<evidence type="ECO:0000256" key="1">
    <source>
        <dbReference type="ARBA" id="ARBA00006484"/>
    </source>
</evidence>
<evidence type="ECO:0000313" key="5">
    <source>
        <dbReference type="Proteomes" id="UP001419910"/>
    </source>
</evidence>
<reference evidence="4 5" key="1">
    <citation type="submission" date="2024-05" db="EMBL/GenBank/DDBJ databases">
        <authorList>
            <person name="Liu Q."/>
            <person name="Xin Y.-H."/>
        </authorList>
    </citation>
    <scope>NUCLEOTIDE SEQUENCE [LARGE SCALE GENOMIC DNA]</scope>
    <source>
        <strain evidence="4 5">CGMCC 1.10181</strain>
    </source>
</reference>
<dbReference type="EMBL" id="JBDIME010000039">
    <property type="protein sequence ID" value="MEN2793158.1"/>
    <property type="molecule type" value="Genomic_DNA"/>
</dbReference>
<protein>
    <submittedName>
        <fullName evidence="4">SDR family NAD(P)-dependent oxidoreductase</fullName>
    </submittedName>
</protein>
<dbReference type="SUPFAM" id="SSF51735">
    <property type="entry name" value="NAD(P)-binding Rossmann-fold domains"/>
    <property type="match status" value="1"/>
</dbReference>
<dbReference type="InterPro" id="IPR036291">
    <property type="entry name" value="NAD(P)-bd_dom_sf"/>
</dbReference>
<dbReference type="Gene3D" id="3.40.50.720">
    <property type="entry name" value="NAD(P)-binding Rossmann-like Domain"/>
    <property type="match status" value="1"/>
</dbReference>
<comment type="caution">
    <text evidence="4">The sequence shown here is derived from an EMBL/GenBank/DDBJ whole genome shotgun (WGS) entry which is preliminary data.</text>
</comment>
<dbReference type="Proteomes" id="UP001419910">
    <property type="component" value="Unassembled WGS sequence"/>
</dbReference>
<accession>A0ABU9YBG6</accession>
<dbReference type="Pfam" id="PF00106">
    <property type="entry name" value="adh_short"/>
    <property type="match status" value="1"/>
</dbReference>
<gene>
    <name evidence="4" type="ORF">ABC974_26265</name>
</gene>
<dbReference type="PRINTS" id="PR00080">
    <property type="entry name" value="SDRFAMILY"/>
</dbReference>
<evidence type="ECO:0000256" key="2">
    <source>
        <dbReference type="ARBA" id="ARBA00023002"/>
    </source>
</evidence>
<dbReference type="RefSeq" id="WP_343890302.1">
    <property type="nucleotide sequence ID" value="NZ_BAAAEH010000031.1"/>
</dbReference>
<organism evidence="4 5">
    <name type="scientific">Sphingomonas oligophenolica</name>
    <dbReference type="NCBI Taxonomy" id="301154"/>
    <lineage>
        <taxon>Bacteria</taxon>
        <taxon>Pseudomonadati</taxon>
        <taxon>Pseudomonadota</taxon>
        <taxon>Alphaproteobacteria</taxon>
        <taxon>Sphingomonadales</taxon>
        <taxon>Sphingomonadaceae</taxon>
        <taxon>Sphingomonas</taxon>
    </lineage>
</organism>
<keyword evidence="5" id="KW-1185">Reference proteome</keyword>
<dbReference type="PANTHER" id="PTHR42760:SF133">
    <property type="entry name" value="3-OXOACYL-[ACYL-CARRIER-PROTEIN] REDUCTASE"/>
    <property type="match status" value="1"/>
</dbReference>
<dbReference type="InterPro" id="IPR020904">
    <property type="entry name" value="Sc_DH/Rdtase_CS"/>
</dbReference>
<proteinExistence type="inferred from homology"/>
<evidence type="ECO:0000256" key="3">
    <source>
        <dbReference type="RuleBase" id="RU000363"/>
    </source>
</evidence>
<dbReference type="PROSITE" id="PS00061">
    <property type="entry name" value="ADH_SHORT"/>
    <property type="match status" value="1"/>
</dbReference>
<sequence>MTENALRHDDLTKSSTKSDLTGRTAIITGGGAGIGQAIALTLASHGARAIIFDRISDRVAETIKMMEAGGGTASGASLDITDDSAVDDAVSKIIDQGSGIDILVNCAGIFDDYKAAGGASTALWNRVIAVNLTAPFILTRAILPHMVNARRGSIINIASVAGLRGGVGGAAYTASKHGLIGLTRSVAWGYRSEGIRCNAICPGAIGGTAILDDSAIDMDYFALCEPVGALAGNPGEPQSIADAALFLASDQSSFMSGVVVPVDGGWSAG</sequence>
<evidence type="ECO:0000313" key="4">
    <source>
        <dbReference type="EMBL" id="MEN2793158.1"/>
    </source>
</evidence>
<keyword evidence="2" id="KW-0560">Oxidoreductase</keyword>
<dbReference type="PANTHER" id="PTHR42760">
    <property type="entry name" value="SHORT-CHAIN DEHYDROGENASES/REDUCTASES FAMILY MEMBER"/>
    <property type="match status" value="1"/>
</dbReference>
<dbReference type="InterPro" id="IPR002347">
    <property type="entry name" value="SDR_fam"/>
</dbReference>
<name>A0ABU9YBG6_9SPHN</name>